<dbReference type="Gene3D" id="3.40.50.2000">
    <property type="entry name" value="Glycogen Phosphorylase B"/>
    <property type="match status" value="1"/>
</dbReference>
<dbReference type="Proteomes" id="UP000677918">
    <property type="component" value="Unassembled WGS sequence"/>
</dbReference>
<dbReference type="PANTHER" id="PTHR12526">
    <property type="entry name" value="GLYCOSYLTRANSFERASE"/>
    <property type="match status" value="1"/>
</dbReference>
<keyword evidence="1" id="KW-0472">Membrane</keyword>
<dbReference type="EMBL" id="BOVK01000032">
    <property type="protein sequence ID" value="GIQ69772.1"/>
    <property type="molecule type" value="Genomic_DNA"/>
</dbReference>
<dbReference type="Pfam" id="PF00534">
    <property type="entry name" value="Glycos_transf_1"/>
    <property type="match status" value="1"/>
</dbReference>
<name>A0A8J4M396_9BACL</name>
<feature type="domain" description="Glycosyl transferase family 1" evidence="2">
    <location>
        <begin position="167"/>
        <end position="318"/>
    </location>
</feature>
<sequence>MRNIGIVGHVARGLSMADGQTIKTRMLIEELNGKLNDEVQVVDTHNWTKRPIQLIVQCIQLIRTCKHIVIMPAYKGILVFLPLFVLLNMLYRRKIHYVVIGGWLVGYLKKRKALVPFAKRLETIHVESAAMIAGLEELGFANAYYMPNFKRLPLIAEHELVYDHHPPYKLCTFSRVMKEKGIEEAIDAVTQVNLLMGRTVYTLDIYGAIEEGYNSRFQSVLGQSGEDVQYRGIVAYDQSVNVLKDYFLMLFPTYFPGEGFAGTLLDCLASGLPVLATDWKYNKEIVKDEVTGYIYDHRANSLKEELLRILQNPELVLALKGNCVKEYQRYHPDHVIEHFLAVIDREDSTSSNEGRKLYGERNQAQ</sequence>
<evidence type="ECO:0000313" key="3">
    <source>
        <dbReference type="EMBL" id="GIQ69772.1"/>
    </source>
</evidence>
<dbReference type="CDD" id="cd03801">
    <property type="entry name" value="GT4_PimA-like"/>
    <property type="match status" value="1"/>
</dbReference>
<feature type="transmembrane region" description="Helical" evidence="1">
    <location>
        <begin position="73"/>
        <end position="91"/>
    </location>
</feature>
<dbReference type="PANTHER" id="PTHR12526:SF630">
    <property type="entry name" value="GLYCOSYLTRANSFERASE"/>
    <property type="match status" value="1"/>
</dbReference>
<evidence type="ECO:0000256" key="1">
    <source>
        <dbReference type="SAM" id="Phobius"/>
    </source>
</evidence>
<gene>
    <name evidence="3" type="ORF">XYCOK13_25960</name>
</gene>
<keyword evidence="1" id="KW-0812">Transmembrane</keyword>
<keyword evidence="1" id="KW-1133">Transmembrane helix</keyword>
<dbReference type="AlphaFoldDB" id="A0A8J4M396"/>
<keyword evidence="4" id="KW-1185">Reference proteome</keyword>
<comment type="caution">
    <text evidence="3">The sequence shown here is derived from an EMBL/GenBank/DDBJ whole genome shotgun (WGS) entry which is preliminary data.</text>
</comment>
<dbReference type="SUPFAM" id="SSF53756">
    <property type="entry name" value="UDP-Glycosyltransferase/glycogen phosphorylase"/>
    <property type="match status" value="1"/>
</dbReference>
<proteinExistence type="predicted"/>
<dbReference type="RefSeq" id="WP_213412558.1">
    <property type="nucleotide sequence ID" value="NZ_BOVK01000032.1"/>
</dbReference>
<organism evidence="3 4">
    <name type="scientific">Xylanibacillus composti</name>
    <dbReference type="NCBI Taxonomy" id="1572762"/>
    <lineage>
        <taxon>Bacteria</taxon>
        <taxon>Bacillati</taxon>
        <taxon>Bacillota</taxon>
        <taxon>Bacilli</taxon>
        <taxon>Bacillales</taxon>
        <taxon>Paenibacillaceae</taxon>
        <taxon>Xylanibacillus</taxon>
    </lineage>
</organism>
<evidence type="ECO:0000259" key="2">
    <source>
        <dbReference type="Pfam" id="PF00534"/>
    </source>
</evidence>
<evidence type="ECO:0000313" key="4">
    <source>
        <dbReference type="Proteomes" id="UP000677918"/>
    </source>
</evidence>
<protein>
    <recommendedName>
        <fullName evidence="2">Glycosyl transferase family 1 domain-containing protein</fullName>
    </recommendedName>
</protein>
<accession>A0A8J4M396</accession>
<dbReference type="InterPro" id="IPR001296">
    <property type="entry name" value="Glyco_trans_1"/>
</dbReference>
<reference evidence="3" key="1">
    <citation type="submission" date="2021-04" db="EMBL/GenBank/DDBJ databases">
        <title>Draft genome sequence of Xylanibacillus composti strain K13.</title>
        <authorList>
            <person name="Uke A."/>
            <person name="Chhe C."/>
            <person name="Baramee S."/>
            <person name="Kosugi A."/>
        </authorList>
    </citation>
    <scope>NUCLEOTIDE SEQUENCE</scope>
    <source>
        <strain evidence="3">K13</strain>
    </source>
</reference>
<dbReference type="GO" id="GO:0016757">
    <property type="term" value="F:glycosyltransferase activity"/>
    <property type="evidence" value="ECO:0007669"/>
    <property type="project" value="InterPro"/>
</dbReference>